<reference evidence="3" key="2">
    <citation type="submission" date="2015-03" db="EMBL/GenBank/DDBJ databases">
        <authorList>
            <person name="Deng P."/>
            <person name="Lu S."/>
        </authorList>
    </citation>
    <scope>NUCLEOTIDE SEQUENCE [LARGE SCALE GENOMIC DNA]</scope>
    <source>
        <strain evidence="3">UFB2</strain>
    </source>
</reference>
<protein>
    <submittedName>
        <fullName evidence="2">ATPase AAA</fullName>
    </submittedName>
</protein>
<dbReference type="Pfam" id="PF20030">
    <property type="entry name" value="bpMoxR"/>
    <property type="match status" value="1"/>
</dbReference>
<proteinExistence type="predicted"/>
<name>A0A0G3GHB4_9PSED</name>
<dbReference type="InterPro" id="IPR003593">
    <property type="entry name" value="AAA+_ATPase"/>
</dbReference>
<feature type="domain" description="AAA+ ATPase" evidence="1">
    <location>
        <begin position="39"/>
        <end position="179"/>
    </location>
</feature>
<accession>A0A0G3GHB4</accession>
<evidence type="ECO:0000259" key="1">
    <source>
        <dbReference type="SMART" id="SM00382"/>
    </source>
</evidence>
<dbReference type="CDD" id="cd00009">
    <property type="entry name" value="AAA"/>
    <property type="match status" value="1"/>
</dbReference>
<dbReference type="InterPro" id="IPR045427">
    <property type="entry name" value="MoxR"/>
</dbReference>
<organism evidence="2 3">
    <name type="scientific">Pseudomonas chlororaphis</name>
    <dbReference type="NCBI Taxonomy" id="587753"/>
    <lineage>
        <taxon>Bacteria</taxon>
        <taxon>Pseudomonadati</taxon>
        <taxon>Pseudomonadota</taxon>
        <taxon>Gammaproteobacteria</taxon>
        <taxon>Pseudomonadales</taxon>
        <taxon>Pseudomonadaceae</taxon>
        <taxon>Pseudomonas</taxon>
    </lineage>
</organism>
<dbReference type="Gene3D" id="3.40.50.300">
    <property type="entry name" value="P-loop containing nucleotide triphosphate hydrolases"/>
    <property type="match status" value="1"/>
</dbReference>
<dbReference type="EMBL" id="CP011020">
    <property type="protein sequence ID" value="AKK00529.1"/>
    <property type="molecule type" value="Genomic_DNA"/>
</dbReference>
<dbReference type="PANTHER" id="PTHR32204">
    <property type="entry name" value="ATPASE RAVA"/>
    <property type="match status" value="1"/>
</dbReference>
<evidence type="ECO:0000313" key="2">
    <source>
        <dbReference type="EMBL" id="AKK00529.1"/>
    </source>
</evidence>
<dbReference type="SUPFAM" id="SSF52540">
    <property type="entry name" value="P-loop containing nucleoside triphosphate hydrolases"/>
    <property type="match status" value="1"/>
</dbReference>
<sequence length="373" mass="40932">MSASLDLAATQIRQAVRAATEGLVGREQLAELIVLAAVAQEHILVVGPPGTAKSAVVRRVAQSMGGRYFEYLLGRFTEPSELFGTVDLKKLREGTVETDTSGMLPEADIVFLDEVFLGSTAILNTLLGVLNERRFRRGHTQVQCPLRVCVAAANGLPDDESLAAFGDRFLLHLFVDAVPDNQLEAMLAGGWQSEQRPVPQLLGLTPLDTLGQALKDVDLSRVRPALAQAIRRLREAGIQLSDRRIVKSQRLIAAAALLRGHREASEADLWPLLYVLPTRETQQHGREVLKDLLAQCNNSHLFSAVEEATLQPMARLHRLLETAEDYLGRSEPPASPLLEALLREIDANFNSQTIPQRLHEVRGKVAHLLSAQA</sequence>
<dbReference type="PANTHER" id="PTHR32204:SF0">
    <property type="entry name" value="ATPASE RAVA"/>
    <property type="match status" value="1"/>
</dbReference>
<dbReference type="AlphaFoldDB" id="A0A0G3GHB4"/>
<dbReference type="InterPro" id="IPR050513">
    <property type="entry name" value="RavA_ATPases"/>
</dbReference>
<dbReference type="Proteomes" id="UP000035212">
    <property type="component" value="Chromosome"/>
</dbReference>
<dbReference type="SMART" id="SM00382">
    <property type="entry name" value="AAA"/>
    <property type="match status" value="1"/>
</dbReference>
<gene>
    <name evidence="2" type="ORF">VM99_21550</name>
</gene>
<dbReference type="InterPro" id="IPR027417">
    <property type="entry name" value="P-loop_NTPase"/>
</dbReference>
<dbReference type="InterPro" id="IPR041538">
    <property type="entry name" value="RavA-like_AAA_lid"/>
</dbReference>
<reference evidence="2 3" key="1">
    <citation type="journal article" date="2015" name="Stand. Genomic Sci.">
        <title>Complete genome of Pseudomonas chlororaphis strain UFB2, a soil bacterium with antibacterial activity against bacterial canker pathogen of tomato.</title>
        <authorList>
            <person name="Deng P."/>
            <person name="Wang X."/>
            <person name="Baird S.M."/>
            <person name="Lu S.E."/>
        </authorList>
    </citation>
    <scope>NUCLEOTIDE SEQUENCE [LARGE SCALE GENOMIC DNA]</scope>
    <source>
        <strain evidence="2 3">UFB2</strain>
    </source>
</reference>
<dbReference type="Pfam" id="PF17868">
    <property type="entry name" value="AAA_lid_8"/>
    <property type="match status" value="1"/>
</dbReference>
<evidence type="ECO:0000313" key="3">
    <source>
        <dbReference type="Proteomes" id="UP000035212"/>
    </source>
</evidence>
<dbReference type="PATRIC" id="fig|587753.11.peg.4414"/>